<dbReference type="InterPro" id="IPR029787">
    <property type="entry name" value="Nucleotide_cyclase"/>
</dbReference>
<keyword evidence="4" id="KW-1185">Reference proteome</keyword>
<dbReference type="InterPro" id="IPR001054">
    <property type="entry name" value="A/G_cyclase"/>
</dbReference>
<dbReference type="RefSeq" id="WP_282593194.1">
    <property type="nucleotide sequence ID" value="NZ_JAPAAF010000043.1"/>
</dbReference>
<dbReference type="CDD" id="cd07302">
    <property type="entry name" value="CHD"/>
    <property type="match status" value="1"/>
</dbReference>
<reference evidence="3" key="1">
    <citation type="submission" date="2022-10" db="EMBL/GenBank/DDBJ databases">
        <title>Gaoshiqiia sediminis gen. nov., sp. nov., isolated from coastal sediment.</title>
        <authorList>
            <person name="Yu W.X."/>
            <person name="Mu D.S."/>
            <person name="Du J.Z."/>
            <person name="Liang Y.Q."/>
        </authorList>
    </citation>
    <scope>NUCLEOTIDE SEQUENCE</scope>
    <source>
        <strain evidence="3">A06</strain>
    </source>
</reference>
<feature type="transmembrane region" description="Helical" evidence="1">
    <location>
        <begin position="123"/>
        <end position="145"/>
    </location>
</feature>
<name>A0AA41YBD0_9BACT</name>
<keyword evidence="1" id="KW-0472">Membrane</keyword>
<proteinExistence type="predicted"/>
<evidence type="ECO:0000259" key="2">
    <source>
        <dbReference type="PROSITE" id="PS50125"/>
    </source>
</evidence>
<comment type="caution">
    <text evidence="3">The sequence shown here is derived from an EMBL/GenBank/DDBJ whole genome shotgun (WGS) entry which is preliminary data.</text>
</comment>
<feature type="transmembrane region" description="Helical" evidence="1">
    <location>
        <begin position="81"/>
        <end position="103"/>
    </location>
</feature>
<evidence type="ECO:0000256" key="1">
    <source>
        <dbReference type="SAM" id="Phobius"/>
    </source>
</evidence>
<dbReference type="GO" id="GO:0009190">
    <property type="term" value="P:cyclic nucleotide biosynthetic process"/>
    <property type="evidence" value="ECO:0007669"/>
    <property type="project" value="InterPro"/>
</dbReference>
<dbReference type="SUPFAM" id="SSF55073">
    <property type="entry name" value="Nucleotide cyclase"/>
    <property type="match status" value="1"/>
</dbReference>
<dbReference type="Gene3D" id="3.30.70.1230">
    <property type="entry name" value="Nucleotide cyclase"/>
    <property type="match status" value="1"/>
</dbReference>
<dbReference type="EMBL" id="JAPAAF010000043">
    <property type="protein sequence ID" value="MCW0484603.1"/>
    <property type="molecule type" value="Genomic_DNA"/>
</dbReference>
<dbReference type="AlphaFoldDB" id="A0AA41YBD0"/>
<evidence type="ECO:0000313" key="4">
    <source>
        <dbReference type="Proteomes" id="UP001163821"/>
    </source>
</evidence>
<organism evidence="3 4">
    <name type="scientific">Gaoshiqia sediminis</name>
    <dbReference type="NCBI Taxonomy" id="2986998"/>
    <lineage>
        <taxon>Bacteria</taxon>
        <taxon>Pseudomonadati</taxon>
        <taxon>Bacteroidota</taxon>
        <taxon>Bacteroidia</taxon>
        <taxon>Marinilabiliales</taxon>
        <taxon>Prolixibacteraceae</taxon>
        <taxon>Gaoshiqia</taxon>
    </lineage>
</organism>
<feature type="domain" description="Guanylate cyclase" evidence="2">
    <location>
        <begin position="174"/>
        <end position="303"/>
    </location>
</feature>
<gene>
    <name evidence="3" type="ORF">N2K84_17830</name>
</gene>
<dbReference type="PROSITE" id="PS50125">
    <property type="entry name" value="GUANYLATE_CYCLASE_2"/>
    <property type="match status" value="1"/>
</dbReference>
<keyword evidence="1" id="KW-1133">Transmembrane helix</keyword>
<accession>A0AA41YBD0</accession>
<evidence type="ECO:0000313" key="3">
    <source>
        <dbReference type="EMBL" id="MCW0484603.1"/>
    </source>
</evidence>
<keyword evidence="1" id="KW-0812">Transmembrane</keyword>
<protein>
    <submittedName>
        <fullName evidence="3">Adenylate/guanylate cyclase domain-containing protein</fullName>
    </submittedName>
</protein>
<feature type="transmembrane region" description="Helical" evidence="1">
    <location>
        <begin position="47"/>
        <end position="69"/>
    </location>
</feature>
<sequence>MAFLPAGFQPGSLEYFITDFRFLNYLVNPTLGTTGAKIFQLTYKNGLLITAIASLVAFSSWLLEDVLLYKQLTKRSLGIIFALRVISLIILLIFVLLIISIYHYHNQPVWDLSEYLDLIKSFFLNRVTLYLLLVGILISSFINFFKAIRQKVGFEGFLRIISGYYRVPKEEDRIFIFIDLISSTRIAEILGHQKYSAFLQHCFEPLGLLEIKYRAMQYQIVGDEVVLSWLANKPQNFRYAVDFYYEFTEILGKKADVFMHEFGLIPAFAASINTGKIMVSEVGTVKSEIAFHGDVLNTAARIQKLCKSYGKRLLVTRAFSQKFSLVSSGYKIEWITNDRLIGKQKHVDICAIEPDTES</sequence>
<dbReference type="GO" id="GO:0035556">
    <property type="term" value="P:intracellular signal transduction"/>
    <property type="evidence" value="ECO:0007669"/>
    <property type="project" value="InterPro"/>
</dbReference>
<dbReference type="Proteomes" id="UP001163821">
    <property type="component" value="Unassembled WGS sequence"/>
</dbReference>
<dbReference type="GO" id="GO:0004016">
    <property type="term" value="F:adenylate cyclase activity"/>
    <property type="evidence" value="ECO:0007669"/>
    <property type="project" value="UniProtKB-ARBA"/>
</dbReference>